<dbReference type="AlphaFoldDB" id="M8BBF5"/>
<dbReference type="SMART" id="SM00025">
    <property type="entry name" value="Pumilio"/>
    <property type="match status" value="3"/>
</dbReference>
<dbReference type="PROSITE" id="PS50303">
    <property type="entry name" value="PUM_HD"/>
    <property type="match status" value="1"/>
</dbReference>
<organism evidence="3">
    <name type="scientific">Aegilops tauschii</name>
    <name type="common">Tausch's goatgrass</name>
    <name type="synonym">Aegilops squarrosa</name>
    <dbReference type="NCBI Taxonomy" id="37682"/>
    <lineage>
        <taxon>Eukaryota</taxon>
        <taxon>Viridiplantae</taxon>
        <taxon>Streptophyta</taxon>
        <taxon>Embryophyta</taxon>
        <taxon>Tracheophyta</taxon>
        <taxon>Spermatophyta</taxon>
        <taxon>Magnoliopsida</taxon>
        <taxon>Liliopsida</taxon>
        <taxon>Poales</taxon>
        <taxon>Poaceae</taxon>
        <taxon>BOP clade</taxon>
        <taxon>Pooideae</taxon>
        <taxon>Triticodae</taxon>
        <taxon>Triticeae</taxon>
        <taxon>Triticinae</taxon>
        <taxon>Aegilops</taxon>
    </lineage>
</organism>
<accession>M8BBF5</accession>
<dbReference type="PANTHER" id="PTHR12537">
    <property type="entry name" value="RNA BINDING PROTEIN PUMILIO-RELATED"/>
    <property type="match status" value="1"/>
</dbReference>
<dbReference type="GO" id="GO:0006417">
    <property type="term" value="P:regulation of translation"/>
    <property type="evidence" value="ECO:0007669"/>
    <property type="project" value="UniProtKB-KW"/>
</dbReference>
<dbReference type="GO" id="GO:0005737">
    <property type="term" value="C:cytoplasm"/>
    <property type="evidence" value="ECO:0007669"/>
    <property type="project" value="TreeGrafter"/>
</dbReference>
<dbReference type="InterPro" id="IPR016024">
    <property type="entry name" value="ARM-type_fold"/>
</dbReference>
<name>M8BBF5_AEGTA</name>
<evidence type="ECO:0000313" key="3">
    <source>
        <dbReference type="EnsemblPlants" id="EMT11311"/>
    </source>
</evidence>
<dbReference type="PANTHER" id="PTHR12537:SF135">
    <property type="entry name" value="PUM-HD DOMAIN-CONTAINING PROTEIN"/>
    <property type="match status" value="1"/>
</dbReference>
<evidence type="ECO:0000256" key="2">
    <source>
        <dbReference type="ARBA" id="ARBA00022845"/>
    </source>
</evidence>
<dbReference type="InterPro" id="IPR033133">
    <property type="entry name" value="PUM-HD"/>
</dbReference>
<dbReference type="SUPFAM" id="SSF48371">
    <property type="entry name" value="ARM repeat"/>
    <property type="match status" value="1"/>
</dbReference>
<dbReference type="GO" id="GO:0003729">
    <property type="term" value="F:mRNA binding"/>
    <property type="evidence" value="ECO:0007669"/>
    <property type="project" value="TreeGrafter"/>
</dbReference>
<evidence type="ECO:0000256" key="1">
    <source>
        <dbReference type="ARBA" id="ARBA00022737"/>
    </source>
</evidence>
<keyword evidence="2" id="KW-0810">Translation regulation</keyword>
<sequence length="173" mass="19807">MEYEEKCWSSTRIRKIMHVFVTEILDCVNELSIDPYGNYVVQSIVEHGGPHHRQTIVLKFAGRIVHMSHQKHSSNVIEKCLKYGVYHDRNVVITEILSSAVGMITHQYVNYVVQKMIEVAVERQFNVIMDVVICNKGMLVNYTHGRHVIAHVERLNARPGFPNSLPPTPSQSV</sequence>
<dbReference type="InterPro" id="IPR001313">
    <property type="entry name" value="Pumilio_RNA-bd_rpt"/>
</dbReference>
<dbReference type="InterPro" id="IPR011989">
    <property type="entry name" value="ARM-like"/>
</dbReference>
<dbReference type="Gene3D" id="1.25.10.10">
    <property type="entry name" value="Leucine-rich Repeat Variant"/>
    <property type="match status" value="1"/>
</dbReference>
<keyword evidence="1" id="KW-0677">Repeat</keyword>
<dbReference type="PROSITE" id="PS50302">
    <property type="entry name" value="PUM"/>
    <property type="match status" value="3"/>
</dbReference>
<protein>
    <submittedName>
        <fullName evidence="3">Pumilio-like protein</fullName>
    </submittedName>
</protein>
<dbReference type="EnsemblPlants" id="EMT11311">
    <property type="protein sequence ID" value="EMT11311"/>
    <property type="gene ID" value="F775_23545"/>
</dbReference>
<proteinExistence type="predicted"/>
<reference evidence="3" key="1">
    <citation type="submission" date="2015-06" db="UniProtKB">
        <authorList>
            <consortium name="EnsemblPlants"/>
        </authorList>
    </citation>
    <scope>IDENTIFICATION</scope>
</reference>
<dbReference type="Pfam" id="PF00806">
    <property type="entry name" value="PUF"/>
    <property type="match status" value="3"/>
</dbReference>